<gene>
    <name evidence="7" type="ORF">IEZ25_00150</name>
</gene>
<evidence type="ECO:0000313" key="8">
    <source>
        <dbReference type="Proteomes" id="UP000649289"/>
    </source>
</evidence>
<dbReference type="Pfam" id="PF00126">
    <property type="entry name" value="HTH_1"/>
    <property type="match status" value="1"/>
</dbReference>
<dbReference type="InterPro" id="IPR000847">
    <property type="entry name" value="LysR_HTH_N"/>
</dbReference>
<keyword evidence="2" id="KW-0805">Transcription regulation</keyword>
<proteinExistence type="inferred from homology"/>
<dbReference type="InterPro" id="IPR036390">
    <property type="entry name" value="WH_DNA-bd_sf"/>
</dbReference>
<comment type="caution">
    <text evidence="7">The sequence shown here is derived from an EMBL/GenBank/DDBJ whole genome shotgun (WGS) entry which is preliminary data.</text>
</comment>
<dbReference type="SUPFAM" id="SSF53850">
    <property type="entry name" value="Periplasmic binding protein-like II"/>
    <property type="match status" value="1"/>
</dbReference>
<keyword evidence="4" id="KW-0010">Activator</keyword>
<dbReference type="SUPFAM" id="SSF46785">
    <property type="entry name" value="Winged helix' DNA-binding domain"/>
    <property type="match status" value="1"/>
</dbReference>
<comment type="similarity">
    <text evidence="1">Belongs to the LysR transcriptional regulatory family.</text>
</comment>
<dbReference type="NCBIfam" id="NF009888">
    <property type="entry name" value="PRK13348.1"/>
    <property type="match status" value="1"/>
</dbReference>
<dbReference type="InterPro" id="IPR050176">
    <property type="entry name" value="LTTR"/>
</dbReference>
<evidence type="ECO:0000256" key="2">
    <source>
        <dbReference type="ARBA" id="ARBA00023015"/>
    </source>
</evidence>
<keyword evidence="5" id="KW-0804">Transcription</keyword>
<name>A0ABR8MAQ4_9ACTN</name>
<sequence>MRDLTQIDPVALRTLAVAVRLGTFESAARELHVTPSAVSQRIKALETRVGRVLLHRVKPLEPTEAGLVLVRLSTQTELLEREAVAELVSEEDEDSTTYTSLPIAVNADALYGWFVDALAEVQSRHRVVFEVVREDHTRTAERLRRGEVVAAITGEPQPVPGCRVVRLGRLKYAAVATRAFHAAHFADGVGAVSLAEAPVVAFDRDDSLQHDFVRRVTRRHLAPPVTYVPSVREFDRAVRVGLGWGLLIESDVTEEIDRGDLVELVPGRRPEVPLFWQHWRLGSSLVTDLTDAVVDAARRWMAARPEM</sequence>
<dbReference type="PROSITE" id="PS50931">
    <property type="entry name" value="HTH_LYSR"/>
    <property type="match status" value="1"/>
</dbReference>
<dbReference type="Gene3D" id="3.40.190.10">
    <property type="entry name" value="Periplasmic binding protein-like II"/>
    <property type="match status" value="2"/>
</dbReference>
<protein>
    <submittedName>
        <fullName evidence="7">LysR family transcriptional regulator ArgP</fullName>
    </submittedName>
</protein>
<accession>A0ABR8MAQ4</accession>
<organism evidence="7 8">
    <name type="scientific">Nocardioides hwasunensis</name>
    <dbReference type="NCBI Taxonomy" id="397258"/>
    <lineage>
        <taxon>Bacteria</taxon>
        <taxon>Bacillati</taxon>
        <taxon>Actinomycetota</taxon>
        <taxon>Actinomycetes</taxon>
        <taxon>Propionibacteriales</taxon>
        <taxon>Nocardioidaceae</taxon>
        <taxon>Nocardioides</taxon>
    </lineage>
</organism>
<dbReference type="RefSeq" id="WP_191197395.1">
    <property type="nucleotide sequence ID" value="NZ_BAAAPA010000002.1"/>
</dbReference>
<dbReference type="PANTHER" id="PTHR30579">
    <property type="entry name" value="TRANSCRIPTIONAL REGULATOR"/>
    <property type="match status" value="1"/>
</dbReference>
<dbReference type="NCBIfam" id="NF002964">
    <property type="entry name" value="PRK03635.1"/>
    <property type="match status" value="1"/>
</dbReference>
<dbReference type="NCBIfam" id="TIGR03298">
    <property type="entry name" value="argP"/>
    <property type="match status" value="1"/>
</dbReference>
<evidence type="ECO:0000256" key="4">
    <source>
        <dbReference type="ARBA" id="ARBA00023159"/>
    </source>
</evidence>
<evidence type="ECO:0000256" key="3">
    <source>
        <dbReference type="ARBA" id="ARBA00023125"/>
    </source>
</evidence>
<feature type="domain" description="HTH lysR-type" evidence="6">
    <location>
        <begin position="7"/>
        <end position="63"/>
    </location>
</feature>
<evidence type="ECO:0000256" key="5">
    <source>
        <dbReference type="ARBA" id="ARBA00023163"/>
    </source>
</evidence>
<reference evidence="7 8" key="1">
    <citation type="submission" date="2020-09" db="EMBL/GenBank/DDBJ databases">
        <title>novel species in genus Nocardioides.</title>
        <authorList>
            <person name="Zhang G."/>
        </authorList>
    </citation>
    <scope>NUCLEOTIDE SEQUENCE [LARGE SCALE GENOMIC DNA]</scope>
    <source>
        <strain evidence="7 8">19197</strain>
    </source>
</reference>
<keyword evidence="8" id="KW-1185">Reference proteome</keyword>
<dbReference type="InterPro" id="IPR036388">
    <property type="entry name" value="WH-like_DNA-bd_sf"/>
</dbReference>
<dbReference type="InterPro" id="IPR005119">
    <property type="entry name" value="LysR_subst-bd"/>
</dbReference>
<dbReference type="InterPro" id="IPR017685">
    <property type="entry name" value="ArgP"/>
</dbReference>
<evidence type="ECO:0000259" key="6">
    <source>
        <dbReference type="PROSITE" id="PS50931"/>
    </source>
</evidence>
<evidence type="ECO:0000256" key="1">
    <source>
        <dbReference type="ARBA" id="ARBA00009437"/>
    </source>
</evidence>
<dbReference type="Pfam" id="PF03466">
    <property type="entry name" value="LysR_substrate"/>
    <property type="match status" value="1"/>
</dbReference>
<keyword evidence="3" id="KW-0238">DNA-binding</keyword>
<dbReference type="PANTHER" id="PTHR30579:SF2">
    <property type="entry name" value="HTH-TYPE TRANSCRIPTIONAL REGULATOR ARGP"/>
    <property type="match status" value="1"/>
</dbReference>
<dbReference type="Proteomes" id="UP000649289">
    <property type="component" value="Unassembled WGS sequence"/>
</dbReference>
<evidence type="ECO:0000313" key="7">
    <source>
        <dbReference type="EMBL" id="MBD3913013.1"/>
    </source>
</evidence>
<dbReference type="EMBL" id="JACXYY010000001">
    <property type="protein sequence ID" value="MBD3913013.1"/>
    <property type="molecule type" value="Genomic_DNA"/>
</dbReference>
<dbReference type="Gene3D" id="1.10.10.10">
    <property type="entry name" value="Winged helix-like DNA-binding domain superfamily/Winged helix DNA-binding domain"/>
    <property type="match status" value="1"/>
</dbReference>